<dbReference type="WBParaSite" id="maker-uti_cns_0046175-snap-gene-0.15-mRNA-1">
    <property type="protein sequence ID" value="maker-uti_cns_0046175-snap-gene-0.15-mRNA-1"/>
    <property type="gene ID" value="maker-uti_cns_0046175-snap-gene-0.15"/>
</dbReference>
<dbReference type="InterPro" id="IPR041615">
    <property type="entry name" value="Desmoplakin_SH3"/>
</dbReference>
<evidence type="ECO:0000256" key="2">
    <source>
        <dbReference type="ARBA" id="ARBA00022737"/>
    </source>
</evidence>
<protein>
    <submittedName>
        <fullName evidence="6">SH3_10 domain-containing protein</fullName>
    </submittedName>
</protein>
<evidence type="ECO:0000256" key="1">
    <source>
        <dbReference type="ARBA" id="ARBA00022553"/>
    </source>
</evidence>
<proteinExistence type="predicted"/>
<keyword evidence="5" id="KW-1185">Reference proteome</keyword>
<evidence type="ECO:0000256" key="3">
    <source>
        <dbReference type="SAM" id="MobiDB-lite"/>
    </source>
</evidence>
<feature type="compositionally biased region" description="Polar residues" evidence="3">
    <location>
        <begin position="4150"/>
        <end position="4170"/>
    </location>
</feature>
<reference evidence="6" key="1">
    <citation type="submission" date="2016-11" db="UniProtKB">
        <authorList>
            <consortium name="WormBaseParasite"/>
        </authorList>
    </citation>
    <scope>IDENTIFICATION</scope>
</reference>
<name>A0A1I8J7Z8_9PLAT</name>
<feature type="region of interest" description="Disordered" evidence="3">
    <location>
        <begin position="4080"/>
        <end position="4104"/>
    </location>
</feature>
<dbReference type="Gene3D" id="1.20.58.60">
    <property type="match status" value="1"/>
</dbReference>
<feature type="compositionally biased region" description="Basic and acidic residues" evidence="3">
    <location>
        <begin position="4315"/>
        <end position="4324"/>
    </location>
</feature>
<evidence type="ECO:0000313" key="6">
    <source>
        <dbReference type="WBParaSite" id="maker-uti_cns_0046175-snap-gene-0.15-mRNA-1"/>
    </source>
</evidence>
<dbReference type="Proteomes" id="UP000095280">
    <property type="component" value="Unplaced"/>
</dbReference>
<feature type="region of interest" description="Disordered" evidence="3">
    <location>
        <begin position="550"/>
        <end position="577"/>
    </location>
</feature>
<dbReference type="Pfam" id="PF17902">
    <property type="entry name" value="SH3_10"/>
    <property type="match status" value="1"/>
</dbReference>
<evidence type="ECO:0000313" key="5">
    <source>
        <dbReference type="Proteomes" id="UP000095280"/>
    </source>
</evidence>
<accession>A0A1I8J7Z8</accession>
<feature type="compositionally biased region" description="Basic and acidic residues" evidence="3">
    <location>
        <begin position="550"/>
        <end position="559"/>
    </location>
</feature>
<organism evidence="5 6">
    <name type="scientific">Macrostomum lignano</name>
    <dbReference type="NCBI Taxonomy" id="282301"/>
    <lineage>
        <taxon>Eukaryota</taxon>
        <taxon>Metazoa</taxon>
        <taxon>Spiralia</taxon>
        <taxon>Lophotrochozoa</taxon>
        <taxon>Platyhelminthes</taxon>
        <taxon>Rhabditophora</taxon>
        <taxon>Macrostomorpha</taxon>
        <taxon>Macrostomida</taxon>
        <taxon>Macrostomidae</taxon>
        <taxon>Macrostomum</taxon>
    </lineage>
</organism>
<feature type="compositionally biased region" description="Polar residues" evidence="3">
    <location>
        <begin position="4088"/>
        <end position="4097"/>
    </location>
</feature>
<keyword evidence="1" id="KW-0597">Phosphoprotein</keyword>
<feature type="region of interest" description="Disordered" evidence="3">
    <location>
        <begin position="4243"/>
        <end position="4370"/>
    </location>
</feature>
<keyword evidence="2" id="KW-0677">Repeat</keyword>
<evidence type="ECO:0000259" key="4">
    <source>
        <dbReference type="Pfam" id="PF17902"/>
    </source>
</evidence>
<feature type="region of interest" description="Disordered" evidence="3">
    <location>
        <begin position="4131"/>
        <end position="4170"/>
    </location>
</feature>
<dbReference type="Gene3D" id="2.30.30.40">
    <property type="entry name" value="SH3 Domains"/>
    <property type="match status" value="1"/>
</dbReference>
<feature type="compositionally biased region" description="Gly residues" evidence="3">
    <location>
        <begin position="4260"/>
        <end position="4271"/>
    </location>
</feature>
<feature type="compositionally biased region" description="Low complexity" evidence="3">
    <location>
        <begin position="4302"/>
        <end position="4314"/>
    </location>
</feature>
<feature type="domain" description="Desmoplakin SH3" evidence="4">
    <location>
        <begin position="218"/>
        <end position="282"/>
    </location>
</feature>
<feature type="region of interest" description="Disordered" evidence="3">
    <location>
        <begin position="479"/>
        <end position="520"/>
    </location>
</feature>
<feature type="compositionally biased region" description="Low complexity" evidence="3">
    <location>
        <begin position="4278"/>
        <end position="4292"/>
    </location>
</feature>
<sequence>MSKAELETRIQQWLETNHEIVHNPPLGANQCSIEFEKARQRGIFDELNKIGSKELSRQVKDKCALNVDYVRDNIVSLDYIGKIANLEGLFSSATVEVLGTAHQLSSADIEALGEVRKPLLGSVQRCWQWTELLSTLTRLHLKNAADYNDFHVECHDAGERLTRNFSHALRQLECIFHLTPSERTKRLLTTLTDSLKHSLTDWEAVERLLVKSHSIVPVAERLGRQRTSPIRAVCACKYETPKFRLSEGEEVVVLDNSDKHLWRVALNDGCEVQVPSIIVWIPPCDLFSVDKGVNLRKKLSDMWTDLLERFRTAVVAHLNSVFSQFLERRAPIKVSNLSRAQELFDLIESTILADEPTDGVQLLARLLAEVKARTIHKDDLDAALGRDPRLRNEPVHFPTTELVRLHTIVSKLWQHLRHWTEFQEAGALPHYTRLPCVQHGLRQRQDSDRQAMFAEQIGKRLADNQDELLRLQNNLNALSGPPQCRTADEPAAAPPLIGHLDLGQGPPQADAHPGDATTTSCDAATDTGSLTELLMQLLIERRDFARTALRRDAKQREADTQTAKVEYTERPQPSCNRVTDMGGFAQVKESSTECQLALEQLVPASATTGSIVRSVTAYCQTDDSEFVDIEAPVEIEEHQLAMAQPVESSDAFVRSGPSETSHWNGQVGTGIFCLTETASQAENGALGSRHQQMQSGQSAWQSQEEFVVARGVYTIDASCMTDSAEECSTSELIVCHPKVAVAGTQSGGEQAVQSCQASVETFHTSARAHPEVGRVQVLARQPSIESNARIYKETMDVSVECSRKIEDAESAWIVATKDTVVSIQPARAMIVESECQTDEIVTYSLETQCRISTTDSSIQNASEMADFEAQVAPNPLETSSIAIQTEMNSKDGNSQTEVDLVNKPTEHTSQQTDSVESITTGLTIIPNSVTVESQYLIACVDAGMETVKIDTFDAAVEATAQVCEASTEPQIQLSSSAVQTTSKSMRDAQTEFQIETADDPIQRESDVEEIVETYVPPQQAVMPIVAQNEDFSSQTEVYSVDSAVQIDRQVCVHTETDTGRIFLEDSVRAPVNAEVCHSSAKASPEYAEAFTQMQLMSTEIALQWEIECKDCYTESKEEVVSTECIGLQTQVLCEDKETICLTETRNACEQTEIKETINMETMAQPLTQHVALMWDGPKNLETLTKVGPKTTDTTTNTENMQVTTIEKETVCFISTHENGQQTDQADSIYAALKVGSDVADAELQTESLKTNTSDKETEYEISLSDGTGQTEIECDEISTKVQPLMTASPAMYDPESSEIATQTAIEVNSDSVRIGSTSVDAETFTTLRLEQFAQQTDSTTVADQSTEMSFEMVSVSLQTDEEEEIPREDKFTHYDLSLQDSGTETISEIDHADVRCSVETSDLECQATYDMQDTASQTLQEVSESVALFCSELLDASTITDTIEIERSDKETEYEISLSDGTGQTEIECDEISTKVQPLMTASPAMYDPESSDIATQTAIEVNSDSVRIGSTSVDAETFTTLRLEQFAQQTDSTTVADQSTEMSFEMVSVSLQTDEEEEIPREDKFTHYDLSLQDSGTETISEIDHADVRCSVETSDLECQATYDMQDTASQNLQEVSESVALFRSELLDASTITDTIEIERSDKETEYEISLSDGTGQTEIECDEISTKVQPLMTASPAMYDPESSDIATQTAIEVNSDSVRIGSTSVDAETFTTLRLEQFAQQTDSTTVADQSTEMSFEMVSVSLQTDEEEEIPREDKFTHYDLSLQDSGTETISEIDHADVRCSVETSDLECQATYDMQDTASQNLQEVSESVALFRSELLDASTITDTIEIERSDKETEYEISLSDGTGQTEIECDEISTKVQPLMTASPAMYDPESSDIATQTAIEVNSDSVRIGSTSVDAETFTTLRLEQFAQQTDSTTVADQSTEMSFEMVSVSLQTDEEEEIPREDKFTHYDLSLQDSGTETISEIDHADVRCSVETSDLECQATYDMQDTASQNLQEVSESVALFRSELLDASTITDTIEIERSDKETEYEISLSDGTGQTEIECDEISTKVQPLMTASPAMYDPESSDIATQTAIEVNSDSVRIGSTSVDAETFTTLRLEQFAQQTDSTTVADQSTEMSFEMVSVSLQTDEEEEIPREDKFTHYDLSLQDSGTETISEIDHADVRCSVETSDLECQATYDMQDTASQTLQEVSESVALFRSELLDASTITDTIEIERSDKETEYEISLSDGTGQTEIECDEISTKVQPLMTASPAMYDPESSDIATQTAIEVNSDSVRIGSTSVDAETFTTLRLEQFAQQTDSTTVADQSTEMSFEMVSVSLQTDEEEEIPREDKFTHYDLSLQDSGTETISEIDHADVRCSVETSDLECQATYDMQDTASQNLQEVSESVALFRSELLDASTITDTIEIERSDKETEYEISLSDGTGQTEIECDEISTKVQPLMTASPAMYDPESSDIATQTAIEVNSDSVRIGSTSVDAETFTTLRLEQFAQQTDSTTVADQSTEMSFEMVSVSLQTDEEEEIPREDKFTHYDLSLQDSGTETISEIDHADVRCSVETSDLECQATYDMQDTASQNLQEVSESVALFRSELLDASTITDTIEIERSDKETEYEISLSDGTGQTEIECDEISTKVQPLMTASPAMYDPESSDIATQTAIEVNSDSVRIGSTSVDAETFTTLRLEQFAQQTDSTTVADQSTEMSFEMVSVSLQTDEEEEIPREDKFTHYDLSLQDSGTETISEIDHADVRCSVETSDLECQATYDMQDTASQNLQEVSESVALFRSELLDASTITDTIEIERSDKETEYEISLSDGTGQTEIECDEISTKVQPLMTASPAMYDPESSDIATQTAIEVNSDSVRIGSTSVDAETFTTLRLEQFAQQTDSTTVADQSTEMSFEMVSVSLQTDEEEEIPREDKFTHYDLSLQDSGTETISEIDHADVRCSVETSDLECQATYDMQDTASQNLQEVSESVALFRSELLDASTITDTIEIERSDKETEYEISLSDGTGQTEIECDEISTKVQPLMTASPAMYDPESSDIATQTAIEVNSDSVRIGSTSVDAETFTTLRLEQFAQQTDSTTVADQSTEMSFEMVSVSLQTDEEEEIPREDKFTHYDLSLQDSGTETISEIDHADVRCSVETSDLECQATYDMQDTASQNLQEVSESVALFRSELLDASTITDTIEIERSDKETEYEISLSDGTGQTEIECDEISTKVQPLMTASPAMYDPESSDIATQTAIEVNSDSVRIGSTSVDAETFTTLRLEQFAQQTDSTTVADQSTEMSFEMVSVSLQTDEEEEIPREDKFTHYDLSLQDSGTETISEIDHADVRCSVETSDLECQATYDMQDTASQNLQEVSESVALFRSELLDASTITDTIEIERSDKETEYEISLSDGTGQTEIECDEISTKVQPLMTASPAMYDPESSDIATQTAIEVNSDSVRIGSTSVDAETFTTLRLEQFAQQTDSTTVADQSTEMSFEMVSVSLQTDEEEEIPREDKFTHYDLSLQDSGTETISEIDHADVRCSVETSDLECQATYDMQDTASQNLQEVSESVALFRSELLDASTITDTIEIERSDKETEYEISLSDGTGQTEIECDEISTKVQPLMTASPAMYDPESSDIATQTAIEVNSDSVRIGSTSVDAETFTTLRLEQFAQQTDSTTVADQSTEMSFEMVSVSLQTDEEEEIPREDKFTHYDLSLQDSGTETISEIDHADVRCSVETSDLECQATYRIVTAEKQTECFLETKYSNAYSQMEWEMESSFAKCAPFESSEETCSFGPRLCSKNSQTDSTSGYDYVKTSITTNNASLQTALCLETVQQQTELAEKKEAIISELGQQTDAIAIESSASFFREVQAVTEESTETTLRLVHTPCQTDSIEEAEKTQPIIEEVLVRCRSNFWAEAAVTADPRVALLEAVSQTAERQCCDTASLHLQEVVDDGVKATKELCDAQTDVFDLLSSLNTEATMKFSSEAEAGDFIDSKRAPMQHRSKVTASKTRDTLSLYSISNQQDTGSHFCYHPVHRHSHARILSDTHFHDHYAQTESICIHDGLMVDTATSHRDDVPSLADASVSTSAQAPLSPSGLLSPGVMLRMRRLQEPESNEQTVFNLARRVDRVQPSPQPSPRSQQLSPAMQSVQLQQQPGTDTTDNAKQLAPTTLPKSQQQQYLPVSNPPETAVATTTVTGLAAAPPLASAAVPVQSRPTAGPAVSGLKSPGLMFRLRNEQAAEEENPTAEMTRVAGRLTGGGGAGGGLGPPVPAHRTPSAPSSRASSDDSMVLGQEALGVQAPPKQAPVQAPEPKKEFELAKQRAAARRLLREQEEREEAEAEAQRRRHRMEPGGESDSGATSGPRKS</sequence>